<dbReference type="Pfam" id="PF00496">
    <property type="entry name" value="SBP_bac_5"/>
    <property type="match status" value="2"/>
</dbReference>
<dbReference type="PANTHER" id="PTHR30290:SF9">
    <property type="entry name" value="OLIGOPEPTIDE-BINDING PROTEIN APPA"/>
    <property type="match status" value="1"/>
</dbReference>
<keyword evidence="6" id="KW-1185">Reference proteome</keyword>
<dbReference type="Proteomes" id="UP000236509">
    <property type="component" value="Unassembled WGS sequence"/>
</dbReference>
<dbReference type="PANTHER" id="PTHR30290">
    <property type="entry name" value="PERIPLASMIC BINDING COMPONENT OF ABC TRANSPORTER"/>
    <property type="match status" value="1"/>
</dbReference>
<evidence type="ECO:0000313" key="5">
    <source>
        <dbReference type="EMBL" id="CRI20332.1"/>
    </source>
</evidence>
<organism evidence="5 6">
    <name type="scientific">Staphylococcus argenteus</name>
    <dbReference type="NCBI Taxonomy" id="985002"/>
    <lineage>
        <taxon>Bacteria</taxon>
        <taxon>Bacillati</taxon>
        <taxon>Bacillota</taxon>
        <taxon>Bacilli</taxon>
        <taxon>Bacillales</taxon>
        <taxon>Staphylococcaceae</taxon>
        <taxon>Staphylococcus</taxon>
    </lineage>
</organism>
<dbReference type="GO" id="GO:0030313">
    <property type="term" value="C:cell envelope"/>
    <property type="evidence" value="ECO:0007669"/>
    <property type="project" value="UniProtKB-SubCell"/>
</dbReference>
<evidence type="ECO:0000313" key="6">
    <source>
        <dbReference type="Proteomes" id="UP000236509"/>
    </source>
</evidence>
<feature type="domain" description="Solute-binding protein family 5" evidence="4">
    <location>
        <begin position="270"/>
        <end position="602"/>
    </location>
</feature>
<dbReference type="InterPro" id="IPR039424">
    <property type="entry name" value="SBP_5"/>
</dbReference>
<dbReference type="GO" id="GO:1904680">
    <property type="term" value="F:peptide transmembrane transporter activity"/>
    <property type="evidence" value="ECO:0007669"/>
    <property type="project" value="TreeGrafter"/>
</dbReference>
<keyword evidence="5" id="KW-0449">Lipoprotein</keyword>
<gene>
    <name evidence="5" type="ORF">BN1326_30066</name>
</gene>
<keyword evidence="3" id="KW-0732">Signal</keyword>
<accession>A0A7U7PX62</accession>
<evidence type="ECO:0000256" key="3">
    <source>
        <dbReference type="ARBA" id="ARBA00022729"/>
    </source>
</evidence>
<comment type="similarity">
    <text evidence="1">Belongs to the bacterial solute-binding protein 5 family.</text>
</comment>
<dbReference type="EMBL" id="CVOU01000015">
    <property type="protein sequence ID" value="CRI20332.1"/>
    <property type="molecule type" value="Genomic_DNA"/>
</dbReference>
<evidence type="ECO:0000256" key="2">
    <source>
        <dbReference type="ARBA" id="ARBA00022448"/>
    </source>
</evidence>
<comment type="caution">
    <text evidence="5">The sequence shown here is derived from an EMBL/GenBank/DDBJ whole genome shotgun (WGS) entry which is preliminary data.</text>
</comment>
<name>A0A7U7PX62_9STAP</name>
<reference evidence="5 6" key="1">
    <citation type="submission" date="2015-04" db="EMBL/GenBank/DDBJ databases">
        <authorList>
            <person name="Cao L."/>
            <person name="Gao C.H."/>
        </authorList>
    </citation>
    <scope>NUCLEOTIDE SEQUENCE [LARGE SCALE GENOMIC DNA]</scope>
    <source>
        <strain evidence="5 6">SH3</strain>
    </source>
</reference>
<evidence type="ECO:0000259" key="4">
    <source>
        <dbReference type="Pfam" id="PF00496"/>
    </source>
</evidence>
<keyword evidence="2" id="KW-0813">Transport</keyword>
<dbReference type="Gene3D" id="3.10.105.10">
    <property type="entry name" value="Dipeptide-binding Protein, Domain 3"/>
    <property type="match status" value="1"/>
</dbReference>
<proteinExistence type="inferred from homology"/>
<protein>
    <submittedName>
        <fullName evidence="5">RGD-containing lipoprotein</fullName>
    </submittedName>
</protein>
<sequence length="605" mass="68658">MHLIQKFIKKVGIDVKRIISIAIIVLALVLSGCGVPTKSEVAQISSKVEVKGERPTIHFLGQASYENDMNIVKDQLENAGFNVKMNIQPDYGSYRTQRQAGNYDIQIDDWMTVFGDPNYAMTALFSSTGSNSLLKDKHVDELLNKASTQNEVDVKQTYKQIEDEVVFDKGYMAPLYGSKKNLVYDNKVLDKNSVGLPNSRALIWQQFDYNNSKERDTRPLVMTQQDGEIPTLDPIRSIAPSVYSINMNMYTRLLLLDENDHLTTKGSLSRDYAVNKDNKAFYFLLRDDDYFAKVVNGEARNTGERVSAEDVKFSLDRARDKKSVPNNNTYNMHKHINDIKILTDDDINQLRKEKDKDDKSIYDKLIKAYNVKSLTTDGQKVNNKDGIYQIVKITTDQSMPREVNYLTHSSAGILSKKFVTEVNHQYPKGYGDSSTIPATSDGKNGLYASGAYIMTQKNTYQAEFQRNPGFNETEQDSYGPGKIKNITLKFNGDPNNALSELRNHSIDMLADVNQKHFDLIKSDKNLSIIRKNGRKSVFLMLNIKKGIFKTHPNLRQAVVNAIDQDQFIKFYRGDKFKIASPITPLVDTGNVQHQDLEKVEKAINQ</sequence>
<dbReference type="GO" id="GO:0015833">
    <property type="term" value="P:peptide transport"/>
    <property type="evidence" value="ECO:0007669"/>
    <property type="project" value="TreeGrafter"/>
</dbReference>
<evidence type="ECO:0000256" key="1">
    <source>
        <dbReference type="ARBA" id="ARBA00005695"/>
    </source>
</evidence>
<dbReference type="Gene3D" id="3.40.190.10">
    <property type="entry name" value="Periplasmic binding protein-like II"/>
    <property type="match status" value="1"/>
</dbReference>
<dbReference type="InterPro" id="IPR000914">
    <property type="entry name" value="SBP_5_dom"/>
</dbReference>
<dbReference type="SUPFAM" id="SSF53850">
    <property type="entry name" value="Periplasmic binding protein-like II"/>
    <property type="match status" value="2"/>
</dbReference>
<dbReference type="PROSITE" id="PS51257">
    <property type="entry name" value="PROKAR_LIPOPROTEIN"/>
    <property type="match status" value="1"/>
</dbReference>
<dbReference type="AlphaFoldDB" id="A0A7U7PX62"/>
<feature type="domain" description="Solute-binding protein family 5" evidence="4">
    <location>
        <begin position="61"/>
        <end position="131"/>
    </location>
</feature>